<keyword evidence="11" id="KW-1185">Reference proteome</keyword>
<dbReference type="PANTHER" id="PTHR22854:SF2">
    <property type="entry name" value="INDOLE-3-GLYCEROL-PHOSPHATE SYNTHASE"/>
    <property type="match status" value="1"/>
</dbReference>
<gene>
    <name evidence="8 10" type="primary">trpC</name>
    <name evidence="10" type="ORF">QS748_08185</name>
</gene>
<dbReference type="EMBL" id="JASXSV010000010">
    <property type="protein sequence ID" value="MDP0589161.1"/>
    <property type="molecule type" value="Genomic_DNA"/>
</dbReference>
<evidence type="ECO:0000256" key="1">
    <source>
        <dbReference type="ARBA" id="ARBA00001633"/>
    </source>
</evidence>
<dbReference type="InterPro" id="IPR001468">
    <property type="entry name" value="Indole-3-GlycerolPSynthase_CS"/>
</dbReference>
<dbReference type="CDD" id="cd00331">
    <property type="entry name" value="IGPS"/>
    <property type="match status" value="1"/>
</dbReference>
<dbReference type="FunFam" id="3.20.20.70:FF:000024">
    <property type="entry name" value="Indole-3-glycerol phosphate synthase"/>
    <property type="match status" value="1"/>
</dbReference>
<keyword evidence="6 8" id="KW-0057">Aromatic amino acid biosynthesis</keyword>
<evidence type="ECO:0000313" key="10">
    <source>
        <dbReference type="EMBL" id="MDP0589161.1"/>
    </source>
</evidence>
<accession>A0AA90NYU1</accession>
<dbReference type="PROSITE" id="PS00614">
    <property type="entry name" value="IGPS"/>
    <property type="match status" value="1"/>
</dbReference>
<dbReference type="Pfam" id="PF00218">
    <property type="entry name" value="IGPS"/>
    <property type="match status" value="1"/>
</dbReference>
<name>A0AA90NYU1_9GAMM</name>
<sequence>MSMPTILNKIIQRKREEIRNGIQSLSLDEARIKARDCPPTRGFADKLIARASSGKAAVIAELKKASPSKGVIREHFEPAKIAKSYENAGAACLSILTDIDFFQGSPAYLQEAREAISIPVLRKDFMIDAWQIYESRLMGADCILLIVSALSDAELTDFNGIAQELDMSVLVEVHDGDELERALHIKGALLGINNRNLHTFEVSLENTFELLPRVPDNRLVITESGINSKDDVNAMMAKHVNSFLVGEAFMRQDDPGQGLKDLFSLYL</sequence>
<keyword evidence="4 8" id="KW-0210">Decarboxylase</keyword>
<keyword evidence="3 8" id="KW-0028">Amino-acid biosynthesis</keyword>
<dbReference type="Gene3D" id="3.20.20.70">
    <property type="entry name" value="Aldolase class I"/>
    <property type="match status" value="1"/>
</dbReference>
<dbReference type="AlphaFoldDB" id="A0AA90NYU1"/>
<dbReference type="EC" id="4.1.1.48" evidence="8"/>
<comment type="similarity">
    <text evidence="8">Belongs to the TrpC family.</text>
</comment>
<comment type="catalytic activity">
    <reaction evidence="1 8">
        <text>1-(2-carboxyphenylamino)-1-deoxy-D-ribulose 5-phosphate + H(+) = (1S,2R)-1-C-(indol-3-yl)glycerol 3-phosphate + CO2 + H2O</text>
        <dbReference type="Rhea" id="RHEA:23476"/>
        <dbReference type="ChEBI" id="CHEBI:15377"/>
        <dbReference type="ChEBI" id="CHEBI:15378"/>
        <dbReference type="ChEBI" id="CHEBI:16526"/>
        <dbReference type="ChEBI" id="CHEBI:58613"/>
        <dbReference type="ChEBI" id="CHEBI:58866"/>
        <dbReference type="EC" id="4.1.1.48"/>
    </reaction>
</comment>
<feature type="domain" description="Indole-3-glycerol phosphate synthase" evidence="9">
    <location>
        <begin position="7"/>
        <end position="262"/>
    </location>
</feature>
<dbReference type="GO" id="GO:0004425">
    <property type="term" value="F:indole-3-glycerol-phosphate synthase activity"/>
    <property type="evidence" value="ECO:0007669"/>
    <property type="project" value="UniProtKB-UniRule"/>
</dbReference>
<comment type="pathway">
    <text evidence="2 8">Amino-acid biosynthesis; L-tryptophan biosynthesis; L-tryptophan from chorismate: step 4/5.</text>
</comment>
<evidence type="ECO:0000259" key="9">
    <source>
        <dbReference type="Pfam" id="PF00218"/>
    </source>
</evidence>
<dbReference type="InterPro" id="IPR045186">
    <property type="entry name" value="Indole-3-glycerol_P_synth"/>
</dbReference>
<evidence type="ECO:0000256" key="7">
    <source>
        <dbReference type="ARBA" id="ARBA00023239"/>
    </source>
</evidence>
<dbReference type="HAMAP" id="MF_00134_B">
    <property type="entry name" value="IGPS_B"/>
    <property type="match status" value="1"/>
</dbReference>
<dbReference type="Proteomes" id="UP001178148">
    <property type="component" value="Unassembled WGS sequence"/>
</dbReference>
<evidence type="ECO:0000256" key="8">
    <source>
        <dbReference type="HAMAP-Rule" id="MF_00134"/>
    </source>
</evidence>
<comment type="caution">
    <text evidence="10">The sequence shown here is derived from an EMBL/GenBank/DDBJ whole genome shotgun (WGS) entry which is preliminary data.</text>
</comment>
<dbReference type="NCBIfam" id="NF001377">
    <property type="entry name" value="PRK00278.2-4"/>
    <property type="match status" value="1"/>
</dbReference>
<evidence type="ECO:0000313" key="11">
    <source>
        <dbReference type="Proteomes" id="UP001178148"/>
    </source>
</evidence>
<proteinExistence type="inferred from homology"/>
<dbReference type="InterPro" id="IPR011060">
    <property type="entry name" value="RibuloseP-bd_barrel"/>
</dbReference>
<keyword evidence="5 8" id="KW-0822">Tryptophan biosynthesis</keyword>
<evidence type="ECO:0000256" key="5">
    <source>
        <dbReference type="ARBA" id="ARBA00022822"/>
    </source>
</evidence>
<evidence type="ECO:0000256" key="4">
    <source>
        <dbReference type="ARBA" id="ARBA00022793"/>
    </source>
</evidence>
<evidence type="ECO:0000256" key="3">
    <source>
        <dbReference type="ARBA" id="ARBA00022605"/>
    </source>
</evidence>
<dbReference type="PANTHER" id="PTHR22854">
    <property type="entry name" value="TRYPTOPHAN BIOSYNTHESIS PROTEIN"/>
    <property type="match status" value="1"/>
</dbReference>
<dbReference type="NCBIfam" id="NF001373">
    <property type="entry name" value="PRK00278.1-6"/>
    <property type="match status" value="1"/>
</dbReference>
<keyword evidence="7 8" id="KW-0456">Lyase</keyword>
<evidence type="ECO:0000256" key="6">
    <source>
        <dbReference type="ARBA" id="ARBA00023141"/>
    </source>
</evidence>
<dbReference type="SUPFAM" id="SSF51366">
    <property type="entry name" value="Ribulose-phoshate binding barrel"/>
    <property type="match status" value="1"/>
</dbReference>
<organism evidence="10 11">
    <name type="scientific">Candidatus Endonucleibacter bathymodioli</name>
    <dbReference type="NCBI Taxonomy" id="539814"/>
    <lineage>
        <taxon>Bacteria</taxon>
        <taxon>Pseudomonadati</taxon>
        <taxon>Pseudomonadota</taxon>
        <taxon>Gammaproteobacteria</taxon>
        <taxon>Oceanospirillales</taxon>
        <taxon>Endozoicomonadaceae</taxon>
        <taxon>Candidatus Endonucleibacter</taxon>
    </lineage>
</organism>
<reference evidence="10 11" key="1">
    <citation type="journal article" date="2023" name="bioRxiv">
        <title>An intranuclear bacterial parasite of deep-sea mussels expresses apoptosis inhibitors acquired from its host.</title>
        <authorList>
            <person name="Gonzalez Porras M.A."/>
            <person name="Assie A."/>
            <person name="Tietjen M."/>
            <person name="Violette M."/>
            <person name="Kleiner M."/>
            <person name="Gruber-Vodicka H."/>
            <person name="Dubilier N."/>
            <person name="Leisch N."/>
        </authorList>
    </citation>
    <scope>NUCLEOTIDE SEQUENCE [LARGE SCALE GENOMIC DNA]</scope>
    <source>
        <strain evidence="10">IAP13</strain>
    </source>
</reference>
<protein>
    <recommendedName>
        <fullName evidence="8">Indole-3-glycerol phosphate synthase</fullName>
        <shortName evidence="8">IGPS</shortName>
        <ecNumber evidence="8">4.1.1.48</ecNumber>
    </recommendedName>
</protein>
<evidence type="ECO:0000256" key="2">
    <source>
        <dbReference type="ARBA" id="ARBA00004696"/>
    </source>
</evidence>
<dbReference type="GO" id="GO:0004640">
    <property type="term" value="F:phosphoribosylanthranilate isomerase activity"/>
    <property type="evidence" value="ECO:0007669"/>
    <property type="project" value="TreeGrafter"/>
</dbReference>
<dbReference type="InterPro" id="IPR013798">
    <property type="entry name" value="Indole-3-glycerol_P_synth_dom"/>
</dbReference>
<dbReference type="GO" id="GO:0000162">
    <property type="term" value="P:L-tryptophan biosynthetic process"/>
    <property type="evidence" value="ECO:0007669"/>
    <property type="project" value="UniProtKB-UniRule"/>
</dbReference>
<dbReference type="InterPro" id="IPR013785">
    <property type="entry name" value="Aldolase_TIM"/>
</dbReference>